<evidence type="ECO:0000313" key="1">
    <source>
        <dbReference type="EMBL" id="KJZ73392.1"/>
    </source>
</evidence>
<dbReference type="PANTHER" id="PTHR11799">
    <property type="entry name" value="PARAOXONASE"/>
    <property type="match status" value="1"/>
</dbReference>
<proteinExistence type="predicted"/>
<accession>A0A0F7ZZ07</accession>
<protein>
    <recommendedName>
        <fullName evidence="3">SMP-30/Gluconolactonase/LRE-like region domain-containing protein</fullName>
    </recommendedName>
</protein>
<dbReference type="SUPFAM" id="SSF63829">
    <property type="entry name" value="Calcium-dependent phosphotriesterase"/>
    <property type="match status" value="1"/>
</dbReference>
<dbReference type="AlphaFoldDB" id="A0A0F7ZZ07"/>
<evidence type="ECO:0000313" key="2">
    <source>
        <dbReference type="Proteomes" id="UP000054481"/>
    </source>
</evidence>
<dbReference type="Gene3D" id="2.120.10.30">
    <property type="entry name" value="TolB, C-terminal domain"/>
    <property type="match status" value="1"/>
</dbReference>
<name>A0A0F7ZZ07_9HYPO</name>
<sequence length="394" mass="43096">MGTASIIFVLVAALLSPFLYERWQLLSTLQANAPHRLVKVNTFKSHEIRFADRIRSCEDVLMLEDEGLALLACDPGRETWNTVMGVFESGPNALAGLYLYDYKLGQGASDQDALKSITFANFTGAADLHTLGIAFDRKTSTVFVTSHHPGGSRIETFKLDVAALVATHTGTIQHPLVHAPNAMVVVDSGELYVTNDHYFTARQSRLMAQLENFLGLPLGSVVRVRLDGGRVEASVVARVPFANGIEVINSTTVAVASTSRGAVYLYTTSRDGDSVSFTYHSQLRVPFMPDNLSLSNGKLMIAGHGHIQSLIKFVETRRICNHPDELAKATAEMREYCNKAESPSWVSEWSEAEGLKHLYVDTEYPSSATATRDASRGVGIVAGLYAKGILVWRD</sequence>
<keyword evidence="2" id="KW-1185">Reference proteome</keyword>
<dbReference type="OrthoDB" id="5307922at2759"/>
<dbReference type="InterPro" id="IPR051288">
    <property type="entry name" value="Serum_paraoxonase/arylesterase"/>
</dbReference>
<reference evidence="1 2" key="1">
    <citation type="journal article" date="2014" name="Genome Biol. Evol.">
        <title>Comparative genomics and transcriptomics analyses reveal divergent lifestyle features of nematode endoparasitic fungus Hirsutella minnesotensis.</title>
        <authorList>
            <person name="Lai Y."/>
            <person name="Liu K."/>
            <person name="Zhang X."/>
            <person name="Zhang X."/>
            <person name="Li K."/>
            <person name="Wang N."/>
            <person name="Shu C."/>
            <person name="Wu Y."/>
            <person name="Wang C."/>
            <person name="Bushley K.E."/>
            <person name="Xiang M."/>
            <person name="Liu X."/>
        </authorList>
    </citation>
    <scope>NUCLEOTIDE SEQUENCE [LARGE SCALE GENOMIC DNA]</scope>
    <source>
        <strain evidence="1 2">3608</strain>
    </source>
</reference>
<dbReference type="PANTHER" id="PTHR11799:SF30">
    <property type="entry name" value="SERUM PARAOXONASE_ARYLESTERASE 2"/>
    <property type="match status" value="1"/>
</dbReference>
<dbReference type="Proteomes" id="UP000054481">
    <property type="component" value="Unassembled WGS sequence"/>
</dbReference>
<dbReference type="EMBL" id="KQ030535">
    <property type="protein sequence ID" value="KJZ73392.1"/>
    <property type="molecule type" value="Genomic_DNA"/>
</dbReference>
<gene>
    <name evidence="1" type="ORF">HIM_07186</name>
</gene>
<organism evidence="1 2">
    <name type="scientific">Hirsutella minnesotensis 3608</name>
    <dbReference type="NCBI Taxonomy" id="1043627"/>
    <lineage>
        <taxon>Eukaryota</taxon>
        <taxon>Fungi</taxon>
        <taxon>Dikarya</taxon>
        <taxon>Ascomycota</taxon>
        <taxon>Pezizomycotina</taxon>
        <taxon>Sordariomycetes</taxon>
        <taxon>Hypocreomycetidae</taxon>
        <taxon>Hypocreales</taxon>
        <taxon>Ophiocordycipitaceae</taxon>
        <taxon>Hirsutella</taxon>
    </lineage>
</organism>
<dbReference type="InterPro" id="IPR011042">
    <property type="entry name" value="6-blade_b-propeller_TolB-like"/>
</dbReference>
<evidence type="ECO:0008006" key="3">
    <source>
        <dbReference type="Google" id="ProtNLM"/>
    </source>
</evidence>